<evidence type="ECO:0000256" key="2">
    <source>
        <dbReference type="SAM" id="Phobius"/>
    </source>
</evidence>
<feature type="compositionally biased region" description="Polar residues" evidence="1">
    <location>
        <begin position="76"/>
        <end position="106"/>
    </location>
</feature>
<keyword evidence="2" id="KW-0472">Membrane</keyword>
<sequence length="106" mass="11544">MNTAFSVIIILTQFRVVKGNVHFGRILAMPFLSVCFIKIIIFFAQLAISSPPPIPGFLPPGTCQLAKSPVDETWNAPKNETSTLPRLTYPNDSAESTNDPPGITLT</sequence>
<organism evidence="3">
    <name type="scientific">marine metagenome</name>
    <dbReference type="NCBI Taxonomy" id="408172"/>
    <lineage>
        <taxon>unclassified sequences</taxon>
        <taxon>metagenomes</taxon>
        <taxon>ecological metagenomes</taxon>
    </lineage>
</organism>
<keyword evidence="2" id="KW-0812">Transmembrane</keyword>
<reference evidence="3" key="1">
    <citation type="submission" date="2018-05" db="EMBL/GenBank/DDBJ databases">
        <authorList>
            <person name="Lanie J.A."/>
            <person name="Ng W.-L."/>
            <person name="Kazmierczak K.M."/>
            <person name="Andrzejewski T.M."/>
            <person name="Davidsen T.M."/>
            <person name="Wayne K.J."/>
            <person name="Tettelin H."/>
            <person name="Glass J.I."/>
            <person name="Rusch D."/>
            <person name="Podicherti R."/>
            <person name="Tsui H.-C.T."/>
            <person name="Winkler M.E."/>
        </authorList>
    </citation>
    <scope>NUCLEOTIDE SEQUENCE</scope>
</reference>
<evidence type="ECO:0000256" key="1">
    <source>
        <dbReference type="SAM" id="MobiDB-lite"/>
    </source>
</evidence>
<evidence type="ECO:0000313" key="3">
    <source>
        <dbReference type="EMBL" id="SVA16020.1"/>
    </source>
</evidence>
<dbReference type="EMBL" id="UINC01004669">
    <property type="protein sequence ID" value="SVA16020.1"/>
    <property type="molecule type" value="Genomic_DNA"/>
</dbReference>
<accession>A0A381TIZ5</accession>
<protein>
    <submittedName>
        <fullName evidence="3">Uncharacterized protein</fullName>
    </submittedName>
</protein>
<gene>
    <name evidence="3" type="ORF">METZ01_LOCUS68874</name>
</gene>
<keyword evidence="2" id="KW-1133">Transmembrane helix</keyword>
<feature type="region of interest" description="Disordered" evidence="1">
    <location>
        <begin position="73"/>
        <end position="106"/>
    </location>
</feature>
<name>A0A381TIZ5_9ZZZZ</name>
<feature type="transmembrane region" description="Helical" evidence="2">
    <location>
        <begin position="29"/>
        <end position="48"/>
    </location>
</feature>
<dbReference type="AlphaFoldDB" id="A0A381TIZ5"/>
<proteinExistence type="predicted"/>